<proteinExistence type="predicted"/>
<name>T1KMT9_TETUR</name>
<protein>
    <submittedName>
        <fullName evidence="1">Uncharacterized protein</fullName>
    </submittedName>
</protein>
<reference evidence="2" key="1">
    <citation type="submission" date="2011-08" db="EMBL/GenBank/DDBJ databases">
        <authorList>
            <person name="Rombauts S."/>
        </authorList>
    </citation>
    <scope>NUCLEOTIDE SEQUENCE</scope>
    <source>
        <strain evidence="2">London</strain>
    </source>
</reference>
<dbReference type="KEGG" id="tut:107365492"/>
<accession>T1KMT9</accession>
<gene>
    <name evidence="1" type="primary">107365492</name>
</gene>
<organism evidence="1 2">
    <name type="scientific">Tetranychus urticae</name>
    <name type="common">Two-spotted spider mite</name>
    <dbReference type="NCBI Taxonomy" id="32264"/>
    <lineage>
        <taxon>Eukaryota</taxon>
        <taxon>Metazoa</taxon>
        <taxon>Ecdysozoa</taxon>
        <taxon>Arthropoda</taxon>
        <taxon>Chelicerata</taxon>
        <taxon>Arachnida</taxon>
        <taxon>Acari</taxon>
        <taxon>Acariformes</taxon>
        <taxon>Trombidiformes</taxon>
        <taxon>Prostigmata</taxon>
        <taxon>Eleutherengona</taxon>
        <taxon>Raphignathae</taxon>
        <taxon>Tetranychoidea</taxon>
        <taxon>Tetranychidae</taxon>
        <taxon>Tetranychus</taxon>
    </lineage>
</organism>
<dbReference type="HOGENOM" id="CLU_071407_3_0_1"/>
<dbReference type="EMBL" id="CAEY01000249">
    <property type="status" value="NOT_ANNOTATED_CDS"/>
    <property type="molecule type" value="Genomic_DNA"/>
</dbReference>
<reference evidence="1" key="2">
    <citation type="submission" date="2015-06" db="UniProtKB">
        <authorList>
            <consortium name="EnsemblMetazoa"/>
        </authorList>
    </citation>
    <scope>IDENTIFICATION</scope>
</reference>
<evidence type="ECO:0000313" key="1">
    <source>
        <dbReference type="EnsemblMetazoa" id="tetur15g02860.1"/>
    </source>
</evidence>
<dbReference type="Proteomes" id="UP000015104">
    <property type="component" value="Unassembled WGS sequence"/>
</dbReference>
<dbReference type="AlphaFoldDB" id="T1KMT9"/>
<dbReference type="EnsemblMetazoa" id="tetur15g02860.1">
    <property type="protein sequence ID" value="tetur15g02860.1"/>
    <property type="gene ID" value="tetur15g02860"/>
</dbReference>
<sequence length="215" mass="25631">MERQNDNSDKTTFKVKHLGKYHDVVIDWNDDKFSYKPLQLYEQFESITGIPSRYNNEIFLYHPFTEQLDYYDIYWSVEYPERNGPSKGEICDAISFAEGSFHLVCEATFSMQHFCIWFTLIPERVVPEGGCRHDFCRYKASKSFFNKLKDIVNNDQLHAKIASLVAPSRDSSEICRRFNVYQYFRSICNARYWEYANEGIRRVFVDMNLYMRTRG</sequence>
<evidence type="ECO:0000313" key="2">
    <source>
        <dbReference type="Proteomes" id="UP000015104"/>
    </source>
</evidence>
<keyword evidence="2" id="KW-1185">Reference proteome</keyword>